<sequence length="68" mass="7641">MDTAIKAPDLSRLLGKVHENKWVAFSPDYGRIIDYSPELSVLHKKIGGKKVIYYKVLPADTIFAPVIL</sequence>
<accession>A0A1F6D9V5</accession>
<name>A0A1F6D9V5_9BACT</name>
<evidence type="ECO:0008006" key="3">
    <source>
        <dbReference type="Google" id="ProtNLM"/>
    </source>
</evidence>
<evidence type="ECO:0000313" key="1">
    <source>
        <dbReference type="EMBL" id="OGG58131.1"/>
    </source>
</evidence>
<dbReference type="EMBL" id="MFKX01000006">
    <property type="protein sequence ID" value="OGG58131.1"/>
    <property type="molecule type" value="Genomic_DNA"/>
</dbReference>
<evidence type="ECO:0000313" key="2">
    <source>
        <dbReference type="Proteomes" id="UP000177958"/>
    </source>
</evidence>
<dbReference type="AlphaFoldDB" id="A0A1F6D9V5"/>
<organism evidence="1 2">
    <name type="scientific">Candidatus Kaiserbacteria bacterium RIFCSPHIGHO2_01_FULL_55_17</name>
    <dbReference type="NCBI Taxonomy" id="1798484"/>
    <lineage>
        <taxon>Bacteria</taxon>
        <taxon>Candidatus Kaiseribacteriota</taxon>
    </lineage>
</organism>
<gene>
    <name evidence="1" type="ORF">A2853_01285</name>
</gene>
<protein>
    <recommendedName>
        <fullName evidence="3">DUF5678 domain-containing protein</fullName>
    </recommendedName>
</protein>
<comment type="caution">
    <text evidence="1">The sequence shown here is derived from an EMBL/GenBank/DDBJ whole genome shotgun (WGS) entry which is preliminary data.</text>
</comment>
<proteinExistence type="predicted"/>
<dbReference type="Proteomes" id="UP000177958">
    <property type="component" value="Unassembled WGS sequence"/>
</dbReference>
<reference evidence="1 2" key="1">
    <citation type="journal article" date="2016" name="Nat. Commun.">
        <title>Thousands of microbial genomes shed light on interconnected biogeochemical processes in an aquifer system.</title>
        <authorList>
            <person name="Anantharaman K."/>
            <person name="Brown C.T."/>
            <person name="Hug L.A."/>
            <person name="Sharon I."/>
            <person name="Castelle C.J."/>
            <person name="Probst A.J."/>
            <person name="Thomas B.C."/>
            <person name="Singh A."/>
            <person name="Wilkins M.J."/>
            <person name="Karaoz U."/>
            <person name="Brodie E.L."/>
            <person name="Williams K.H."/>
            <person name="Hubbard S.S."/>
            <person name="Banfield J.F."/>
        </authorList>
    </citation>
    <scope>NUCLEOTIDE SEQUENCE [LARGE SCALE GENOMIC DNA]</scope>
</reference>